<comment type="similarity">
    <text evidence="1 4">Belongs to the glycosyl hydrolase 1 family.</text>
</comment>
<dbReference type="OrthoDB" id="1178994at2759"/>
<dbReference type="GO" id="GO:0008422">
    <property type="term" value="F:beta-glucosidase activity"/>
    <property type="evidence" value="ECO:0007669"/>
    <property type="project" value="TreeGrafter"/>
</dbReference>
<protein>
    <recommendedName>
        <fullName evidence="9">Beta-glucosidase</fullName>
    </recommendedName>
</protein>
<evidence type="ECO:0000256" key="1">
    <source>
        <dbReference type="ARBA" id="ARBA00010838"/>
    </source>
</evidence>
<dbReference type="GO" id="GO:0005975">
    <property type="term" value="P:carbohydrate metabolic process"/>
    <property type="evidence" value="ECO:0007669"/>
    <property type="project" value="InterPro"/>
</dbReference>
<dbReference type="InterPro" id="IPR018120">
    <property type="entry name" value="Glyco_hydro_1_AS"/>
</dbReference>
<evidence type="ECO:0000256" key="4">
    <source>
        <dbReference type="RuleBase" id="RU003690"/>
    </source>
</evidence>
<feature type="active site" description="Nucleophile" evidence="3">
    <location>
        <position position="393"/>
    </location>
</feature>
<accession>A0A8K0HD11</accession>
<dbReference type="Proteomes" id="UP000796880">
    <property type="component" value="Unassembled WGS sequence"/>
</dbReference>
<evidence type="ECO:0000256" key="5">
    <source>
        <dbReference type="RuleBase" id="RU004468"/>
    </source>
</evidence>
<feature type="region of interest" description="Disordered" evidence="6">
    <location>
        <begin position="1"/>
        <end position="23"/>
    </location>
</feature>
<dbReference type="PRINTS" id="PR00131">
    <property type="entry name" value="GLHYDRLASE1"/>
</dbReference>
<evidence type="ECO:0000313" key="7">
    <source>
        <dbReference type="EMBL" id="KAF3450131.1"/>
    </source>
</evidence>
<dbReference type="InterPro" id="IPR033132">
    <property type="entry name" value="GH_1_N_CS"/>
</dbReference>
<dbReference type="PROSITE" id="PS00572">
    <property type="entry name" value="GLYCOSYL_HYDROL_F1_1"/>
    <property type="match status" value="1"/>
</dbReference>
<dbReference type="FunFam" id="3.20.20.80:FF:000022">
    <property type="entry name" value="Beta-glucosidase 11"/>
    <property type="match status" value="1"/>
</dbReference>
<dbReference type="PANTHER" id="PTHR10353:SF297">
    <property type="entry name" value="VICIANIN HYDROLASE-LIKE"/>
    <property type="match status" value="1"/>
</dbReference>
<evidence type="ECO:0000256" key="2">
    <source>
        <dbReference type="ARBA" id="ARBA00022801"/>
    </source>
</evidence>
<evidence type="ECO:0008006" key="9">
    <source>
        <dbReference type="Google" id="ProtNLM"/>
    </source>
</evidence>
<dbReference type="Pfam" id="PF00232">
    <property type="entry name" value="Glyco_hydro_1"/>
    <property type="match status" value="1"/>
</dbReference>
<dbReference type="AlphaFoldDB" id="A0A8K0HD11"/>
<gene>
    <name evidence="7" type="ORF">FNV43_RR06211</name>
</gene>
<comment type="caution">
    <text evidence="7">The sequence shown here is derived from an EMBL/GenBank/DDBJ whole genome shotgun (WGS) entry which is preliminary data.</text>
</comment>
<feature type="compositionally biased region" description="Polar residues" evidence="6">
    <location>
        <begin position="7"/>
        <end position="23"/>
    </location>
</feature>
<dbReference type="SUPFAM" id="SSF51445">
    <property type="entry name" value="(Trans)glycosidases"/>
    <property type="match status" value="1"/>
</dbReference>
<dbReference type="PROSITE" id="PS00653">
    <property type="entry name" value="GLYCOSYL_HYDROL_F1_2"/>
    <property type="match status" value="1"/>
</dbReference>
<keyword evidence="8" id="KW-1185">Reference proteome</keyword>
<proteinExistence type="inferred from homology"/>
<dbReference type="Gene3D" id="3.20.20.80">
    <property type="entry name" value="Glycosidases"/>
    <property type="match status" value="1"/>
</dbReference>
<keyword evidence="2 5" id="KW-0378">Hydrolase</keyword>
<sequence length="484" mass="54732">MFGDFKGSSTIEAQVTPSNSSRPAFSRSLFPSDFIFGAGSAAYQIEGAAYIDGKGPSIWDTYSKNHPDRILDGSNGDVAADFYHRYKDDIKLMKKVGLDSFRFSISWPRVLPTGKVKGGVGINHKGVEFYNNLINELLSNGIVPFVTIFHWDVPQTLEDEYGGFLSPKIVKDFQEYAAFLFETFGDRVKHWCTLNEPFIFSLIGYNFGQTAPGRCSAYVGNCLGGDSATEPYIVGHNLLLAHAAAVKVYKQKFQVSQKGKIGITLVAEWYKSKLNTQSSRDAASRALEFSLGWFLHPITYGYYPRIMQSVLGNRLPNFTKYESYSLKGSFDFLGMNYYTGKYANALPAVSVNQSYYTDVQTHTGTFFMYPEGLQNLLIYIKNKYNNPPVYITENGVGDPSTLPFNVIINDTIRIKYIHDHISSILKSIKLGANVKAYYVWAFLDDFEWSSGYTSRFGLVYVDFKNNLGRHLKYSAYWYKHFLLK</sequence>
<evidence type="ECO:0000313" key="8">
    <source>
        <dbReference type="Proteomes" id="UP000796880"/>
    </source>
</evidence>
<dbReference type="InterPro" id="IPR001360">
    <property type="entry name" value="Glyco_hydro_1"/>
</dbReference>
<dbReference type="InterPro" id="IPR017853">
    <property type="entry name" value="GH"/>
</dbReference>
<reference evidence="7" key="1">
    <citation type="submission" date="2020-03" db="EMBL/GenBank/DDBJ databases">
        <title>A high-quality chromosome-level genome assembly of a woody plant with both climbing and erect habits, Rhamnella rubrinervis.</title>
        <authorList>
            <person name="Lu Z."/>
            <person name="Yang Y."/>
            <person name="Zhu X."/>
            <person name="Sun Y."/>
        </authorList>
    </citation>
    <scope>NUCLEOTIDE SEQUENCE</scope>
    <source>
        <strain evidence="7">BYM</strain>
        <tissue evidence="7">Leaf</tissue>
    </source>
</reference>
<dbReference type="PANTHER" id="PTHR10353">
    <property type="entry name" value="GLYCOSYL HYDROLASE"/>
    <property type="match status" value="1"/>
</dbReference>
<evidence type="ECO:0000256" key="3">
    <source>
        <dbReference type="PROSITE-ProRule" id="PRU10055"/>
    </source>
</evidence>
<organism evidence="7 8">
    <name type="scientific">Rhamnella rubrinervis</name>
    <dbReference type="NCBI Taxonomy" id="2594499"/>
    <lineage>
        <taxon>Eukaryota</taxon>
        <taxon>Viridiplantae</taxon>
        <taxon>Streptophyta</taxon>
        <taxon>Embryophyta</taxon>
        <taxon>Tracheophyta</taxon>
        <taxon>Spermatophyta</taxon>
        <taxon>Magnoliopsida</taxon>
        <taxon>eudicotyledons</taxon>
        <taxon>Gunneridae</taxon>
        <taxon>Pentapetalae</taxon>
        <taxon>rosids</taxon>
        <taxon>fabids</taxon>
        <taxon>Rosales</taxon>
        <taxon>Rhamnaceae</taxon>
        <taxon>rhamnoid group</taxon>
        <taxon>Rhamneae</taxon>
        <taxon>Rhamnella</taxon>
    </lineage>
</organism>
<name>A0A8K0HD11_9ROSA</name>
<dbReference type="EMBL" id="VOIH02000003">
    <property type="protein sequence ID" value="KAF3450131.1"/>
    <property type="molecule type" value="Genomic_DNA"/>
</dbReference>
<evidence type="ECO:0000256" key="6">
    <source>
        <dbReference type="SAM" id="MobiDB-lite"/>
    </source>
</evidence>
<keyword evidence="5" id="KW-0326">Glycosidase</keyword>